<keyword evidence="2" id="KW-1185">Reference proteome</keyword>
<dbReference type="Proteomes" id="UP000052015">
    <property type="component" value="Unassembled WGS sequence"/>
</dbReference>
<sequence>MTRPPKNDDADQRQIDEHVTDIYHPTGLGYPILERTNNALFWPEMPKGRIDLDDIYEVSTVPENPNTPMENIDLLQNKRIIP</sequence>
<comment type="caution">
    <text evidence="1">The sequence shown here is derived from an EMBL/GenBank/DDBJ whole genome shotgun (WGS) entry which is preliminary data.</text>
</comment>
<dbReference type="STRING" id="908809.ABG79_00345"/>
<organism evidence="1 2">
    <name type="scientific">Caloramator mitchellensis</name>
    <dbReference type="NCBI Taxonomy" id="908809"/>
    <lineage>
        <taxon>Bacteria</taxon>
        <taxon>Bacillati</taxon>
        <taxon>Bacillota</taxon>
        <taxon>Clostridia</taxon>
        <taxon>Eubacteriales</taxon>
        <taxon>Clostridiaceae</taxon>
        <taxon>Caloramator</taxon>
    </lineage>
</organism>
<accession>A0A0R3JVG9</accession>
<evidence type="ECO:0000313" key="1">
    <source>
        <dbReference type="EMBL" id="KRQ87544.1"/>
    </source>
</evidence>
<dbReference type="OrthoDB" id="1913402at2"/>
<dbReference type="EMBL" id="LKHP01000002">
    <property type="protein sequence ID" value="KRQ87544.1"/>
    <property type="molecule type" value="Genomic_DNA"/>
</dbReference>
<evidence type="ECO:0000313" key="2">
    <source>
        <dbReference type="Proteomes" id="UP000052015"/>
    </source>
</evidence>
<dbReference type="AlphaFoldDB" id="A0A0R3JVG9"/>
<reference evidence="1 2" key="1">
    <citation type="submission" date="2015-09" db="EMBL/GenBank/DDBJ databases">
        <title>Draft genome sequence of a Caloramator mitchellensis, a moderate thermophile from the Great Artesian Basin of Australia.</title>
        <authorList>
            <person name="Patel B.K."/>
        </authorList>
    </citation>
    <scope>NUCLEOTIDE SEQUENCE [LARGE SCALE GENOMIC DNA]</scope>
    <source>
        <strain evidence="1 2">VF08</strain>
    </source>
</reference>
<proteinExistence type="predicted"/>
<name>A0A0R3JVG9_CALMK</name>
<gene>
    <name evidence="1" type="ORF">ABG79_00345</name>
</gene>
<protein>
    <submittedName>
        <fullName evidence="1">Uncharacterized protein</fullName>
    </submittedName>
</protein>
<dbReference type="RefSeq" id="WP_057976497.1">
    <property type="nucleotide sequence ID" value="NZ_LKHP01000002.1"/>
</dbReference>